<feature type="non-terminal residue" evidence="3">
    <location>
        <position position="1"/>
    </location>
</feature>
<dbReference type="Pfam" id="PF00514">
    <property type="entry name" value="Arm"/>
    <property type="match status" value="2"/>
</dbReference>
<dbReference type="PROSITE" id="PS50176">
    <property type="entry name" value="ARM_REPEAT"/>
    <property type="match status" value="2"/>
</dbReference>
<comment type="caution">
    <text evidence="3">The sequence shown here is derived from an EMBL/GenBank/DDBJ whole genome shotgun (WGS) entry which is preliminary data.</text>
</comment>
<accession>A0A6S7GAH3</accession>
<dbReference type="PANTHER" id="PTHR46618:SF1">
    <property type="entry name" value="ARMADILLO REPEAT-CONTAINING PROTEIN 3"/>
    <property type="match status" value="1"/>
</dbReference>
<reference evidence="3" key="1">
    <citation type="submission" date="2020-04" db="EMBL/GenBank/DDBJ databases">
        <authorList>
            <person name="Alioto T."/>
            <person name="Alioto T."/>
            <person name="Gomez Garrido J."/>
        </authorList>
    </citation>
    <scope>NUCLEOTIDE SEQUENCE</scope>
    <source>
        <strain evidence="3">A484AB</strain>
    </source>
</reference>
<dbReference type="SUPFAM" id="SSF48371">
    <property type="entry name" value="ARM repeat"/>
    <property type="match status" value="1"/>
</dbReference>
<evidence type="ECO:0000313" key="3">
    <source>
        <dbReference type="EMBL" id="CAB3988765.1"/>
    </source>
</evidence>
<proteinExistence type="predicted"/>
<dbReference type="OrthoDB" id="7537227at2759"/>
<organism evidence="3 4">
    <name type="scientific">Paramuricea clavata</name>
    <name type="common">Red gorgonian</name>
    <name type="synonym">Violescent sea-whip</name>
    <dbReference type="NCBI Taxonomy" id="317549"/>
    <lineage>
        <taxon>Eukaryota</taxon>
        <taxon>Metazoa</taxon>
        <taxon>Cnidaria</taxon>
        <taxon>Anthozoa</taxon>
        <taxon>Octocorallia</taxon>
        <taxon>Malacalcyonacea</taxon>
        <taxon>Plexauridae</taxon>
        <taxon>Paramuricea</taxon>
    </lineage>
</organism>
<dbReference type="PANTHER" id="PTHR46618">
    <property type="entry name" value="ARMADILLO REPEAT-CONTAINING PROTEIN 3"/>
    <property type="match status" value="1"/>
</dbReference>
<dbReference type="Proteomes" id="UP001152795">
    <property type="component" value="Unassembled WGS sequence"/>
</dbReference>
<gene>
    <name evidence="3" type="ORF">PACLA_8A055859</name>
</gene>
<dbReference type="InterPro" id="IPR000225">
    <property type="entry name" value="Armadillo"/>
</dbReference>
<evidence type="ECO:0000256" key="1">
    <source>
        <dbReference type="ARBA" id="ARBA00022737"/>
    </source>
</evidence>
<dbReference type="AlphaFoldDB" id="A0A6S7GAH3"/>
<dbReference type="InterPro" id="IPR011989">
    <property type="entry name" value="ARM-like"/>
</dbReference>
<dbReference type="SMART" id="SM00185">
    <property type="entry name" value="ARM"/>
    <property type="match status" value="6"/>
</dbReference>
<protein>
    <submittedName>
        <fullName evidence="3">Armadillo repeat-containing 3-like</fullName>
    </submittedName>
</protein>
<name>A0A6S7GAH3_PARCT</name>
<dbReference type="Pfam" id="PF13646">
    <property type="entry name" value="HEAT_2"/>
    <property type="match status" value="1"/>
</dbReference>
<dbReference type="Pfam" id="PF14381">
    <property type="entry name" value="EDR1_CTR1_ARMC3_pept"/>
    <property type="match status" value="1"/>
</dbReference>
<dbReference type="Gene3D" id="1.25.10.10">
    <property type="entry name" value="Leucine-rich Repeat Variant"/>
    <property type="match status" value="2"/>
</dbReference>
<dbReference type="InterPro" id="IPR052441">
    <property type="entry name" value="Armadillo-Ser/Thr_Kinase"/>
</dbReference>
<keyword evidence="4" id="KW-1185">Reference proteome</keyword>
<sequence>NVRKSLRKLDCIESLIILLGPEEEALCHEFASLALTMLAGDFGNKIEIFEKNGLEPLIRLLASTDCDIQKNAVECISLLVEDYQSRSAIKELNGFQPLFALLDSQYAIIQELALNTLLNCTYEAVNREEIRQLEGLQKIVDFIGVKDYEDLHVKAMQILSNCMQDLESMEVIQSTGSLQKFLAFAAESTVPDVQQHAAKSLAIAAQSDETRKILHEQECEKTLITLLTNESSSVQAAAAEALAVMSESLSSRDEIGKLDGIPCLVTLLKNDDPEARQFSSLALANLTTSNPNASILMDKGGAEPLVRLLTDPKPQTQVNSSVCLTNLAHNESWRAEINSFGITSSLAIALNSNNPSVQSKMALAAASFLCDSDARTQFRQDGGLAPLVKFLSSNVNEVRRTASWAMVVCGNDLATATELCSLGALDLLQTIALSSSRKSGFSDAALESLFDCNLPAKYSLRGYLSPSNIVGHCFYDCGKIRPEARILTLEELSQEPVNTSRPVLYVNLTSPERPPSPKPITIIQPEKSVEKLAKPSKLTLRDVKRSRSQILPEKEPEPPQIELPTEEEPETPLPWQPSTDPDLLDYMREVQESVAPLPSIEDQITELARYVSYKMGGACEKGWLQSFNYELHISDIKHELNSNLIPIGRVKSGIFYHRALLFKVLADSLTIPCSLVRGEYNRAWNEIMLRTKSQPETAHAYPPKTYIVDLMHEPGTLMSAESPEADSYKRNLIIRYLYGYFMKFSAENKSADDQVEISGTKETIRKDRMLQNLSRLRWGKPLRDELGRLKAEEILSEKRYAFEKHYYETKLKGFKGKRILSGIKLFRDKTRKEVSSKLRQTEVKEDIKRRMNRVLANKLSDSTTFLPRKDLKWSLNDTTERKATEQEASAFSKIGENTLNRNKLPTIYNRNLPERIKTRQGNGTSCLEKRFNMQKDESSNAMLRWKGLPNNFPQIVKSNH</sequence>
<feature type="domain" description="EDR1/CTR1/ARMC3-like peptidase-like" evidence="2">
    <location>
        <begin position="578"/>
        <end position="718"/>
    </location>
</feature>
<evidence type="ECO:0000259" key="2">
    <source>
        <dbReference type="Pfam" id="PF14381"/>
    </source>
</evidence>
<dbReference type="InterPro" id="IPR016024">
    <property type="entry name" value="ARM-type_fold"/>
</dbReference>
<keyword evidence="1" id="KW-0677">Repeat</keyword>
<dbReference type="InterPro" id="IPR055164">
    <property type="entry name" value="EDR1/CTR1/ARMC3-like_pept-like"/>
</dbReference>
<evidence type="ECO:0000313" key="4">
    <source>
        <dbReference type="Proteomes" id="UP001152795"/>
    </source>
</evidence>
<dbReference type="EMBL" id="CACRXK020001377">
    <property type="protein sequence ID" value="CAB3988765.1"/>
    <property type="molecule type" value="Genomic_DNA"/>
</dbReference>